<feature type="transmembrane region" description="Helical" evidence="6">
    <location>
        <begin position="133"/>
        <end position="158"/>
    </location>
</feature>
<evidence type="ECO:0000256" key="5">
    <source>
        <dbReference type="ARBA" id="ARBA00023136"/>
    </source>
</evidence>
<dbReference type="Proteomes" id="UP000076632">
    <property type="component" value="Unassembled WGS sequence"/>
</dbReference>
<dbReference type="GO" id="GO:0022857">
    <property type="term" value="F:transmembrane transporter activity"/>
    <property type="evidence" value="ECO:0007669"/>
    <property type="project" value="InterPro"/>
</dbReference>
<name>A0A164ZS68_XYLHT</name>
<evidence type="ECO:0000256" key="6">
    <source>
        <dbReference type="SAM" id="Phobius"/>
    </source>
</evidence>
<evidence type="ECO:0000313" key="8">
    <source>
        <dbReference type="Proteomes" id="UP000076632"/>
    </source>
</evidence>
<sequence>MAELTQNDHDKAGFADSEKNVDEAISTQVNASGHEQELDRQFGLVSIISAGIVTGNTWTALGGAIVVALYNGGPPGVIYEFIAVSICYWFVGASIAELASAIPASGGVYHWATVAAGRKYGRPAGWFAGWWNLLAWIFGASANSAIIGNGVLFCYSLYHPDLDIKRWQVFIVYEIITVICCAVVLFCNRGLASINRVGCFFMLGGIFVTVMVCAIMPSYNGKGHASNNFVWADWFNGTGYSSNGLVFLTGMLNGAFAVGTPDCLTHLAEEIPRPSSNIPKAILAQIVVGFITALVYMISIFYSINDFPKLFKEDSVFPLGDIYHQATGSRGGAVGLVIVILLPICCATVGCYTTAGRMLWTLARDGATPGNKSIGKISPRFENPFNATLACGIVSICMGGIFVGSVAAFDAFIGAFVILSTASFLAAIIPNLLSGRRNIRPGAFWMKGWVGFCVNIIACVYMMVFMVLYCFPYAMPATADNMNYSSLVTGGFTIFIAIWWFLGSKNYTGPMVVLDSVTLN</sequence>
<feature type="transmembrane region" description="Helical" evidence="6">
    <location>
        <begin position="42"/>
        <end position="70"/>
    </location>
</feature>
<dbReference type="OMA" id="SACATGI"/>
<evidence type="ECO:0000256" key="3">
    <source>
        <dbReference type="ARBA" id="ARBA00022692"/>
    </source>
</evidence>
<dbReference type="OrthoDB" id="3900342at2759"/>
<dbReference type="STRING" id="1328760.A0A164ZS68"/>
<evidence type="ECO:0000313" key="7">
    <source>
        <dbReference type="EMBL" id="KZF19445.1"/>
    </source>
</evidence>
<dbReference type="AlphaFoldDB" id="A0A164ZS68"/>
<gene>
    <name evidence="7" type="ORF">L228DRAFT_241674</name>
</gene>
<dbReference type="EMBL" id="KV407466">
    <property type="protein sequence ID" value="KZF19445.1"/>
    <property type="molecule type" value="Genomic_DNA"/>
</dbReference>
<feature type="transmembrane region" description="Helical" evidence="6">
    <location>
        <begin position="411"/>
        <end position="429"/>
    </location>
</feature>
<feature type="transmembrane region" description="Helical" evidence="6">
    <location>
        <begin position="333"/>
        <end position="355"/>
    </location>
</feature>
<keyword evidence="3 6" id="KW-0812">Transmembrane</keyword>
<dbReference type="PANTHER" id="PTHR45649">
    <property type="entry name" value="AMINO-ACID PERMEASE BAT1"/>
    <property type="match status" value="1"/>
</dbReference>
<feature type="transmembrane region" description="Helical" evidence="6">
    <location>
        <begin position="281"/>
        <end position="304"/>
    </location>
</feature>
<dbReference type="GeneID" id="28896481"/>
<dbReference type="GO" id="GO:0016020">
    <property type="term" value="C:membrane"/>
    <property type="evidence" value="ECO:0007669"/>
    <property type="project" value="UniProtKB-SubCell"/>
</dbReference>
<dbReference type="PANTHER" id="PTHR45649:SF27">
    <property type="entry name" value="CHOLINE TRANSPORTER (EUROFUNG)"/>
    <property type="match status" value="1"/>
</dbReference>
<feature type="transmembrane region" description="Helical" evidence="6">
    <location>
        <begin position="170"/>
        <end position="187"/>
    </location>
</feature>
<dbReference type="PROSITE" id="PS00218">
    <property type="entry name" value="AMINO_ACID_PERMEASE_1"/>
    <property type="match status" value="1"/>
</dbReference>
<feature type="transmembrane region" description="Helical" evidence="6">
    <location>
        <begin position="239"/>
        <end position="260"/>
    </location>
</feature>
<dbReference type="InterPro" id="IPR002293">
    <property type="entry name" value="AA/rel_permease1"/>
</dbReference>
<dbReference type="GO" id="GO:0006865">
    <property type="term" value="P:amino acid transport"/>
    <property type="evidence" value="ECO:0007669"/>
    <property type="project" value="InterPro"/>
</dbReference>
<reference evidence="7 8" key="1">
    <citation type="journal article" date="2016" name="Fungal Biol.">
        <title>The genome of Xylona heveae provides a window into fungal endophytism.</title>
        <authorList>
            <person name="Gazis R."/>
            <person name="Kuo A."/>
            <person name="Riley R."/>
            <person name="LaButti K."/>
            <person name="Lipzen A."/>
            <person name="Lin J."/>
            <person name="Amirebrahimi M."/>
            <person name="Hesse C.N."/>
            <person name="Spatafora J.W."/>
            <person name="Henrissat B."/>
            <person name="Hainaut M."/>
            <person name="Grigoriev I.V."/>
            <person name="Hibbett D.S."/>
        </authorList>
    </citation>
    <scope>NUCLEOTIDE SEQUENCE [LARGE SCALE GENOMIC DNA]</scope>
    <source>
        <strain evidence="7 8">TC161</strain>
    </source>
</reference>
<feature type="transmembrane region" description="Helical" evidence="6">
    <location>
        <begin position="385"/>
        <end position="405"/>
    </location>
</feature>
<keyword evidence="5 6" id="KW-0472">Membrane</keyword>
<accession>A0A164ZS68</accession>
<dbReference type="PIRSF" id="PIRSF006060">
    <property type="entry name" value="AA_transporter"/>
    <property type="match status" value="1"/>
</dbReference>
<evidence type="ECO:0000256" key="4">
    <source>
        <dbReference type="ARBA" id="ARBA00022989"/>
    </source>
</evidence>
<organism evidence="7 8">
    <name type="scientific">Xylona heveae (strain CBS 132557 / TC161)</name>
    <dbReference type="NCBI Taxonomy" id="1328760"/>
    <lineage>
        <taxon>Eukaryota</taxon>
        <taxon>Fungi</taxon>
        <taxon>Dikarya</taxon>
        <taxon>Ascomycota</taxon>
        <taxon>Pezizomycotina</taxon>
        <taxon>Xylonomycetes</taxon>
        <taxon>Xylonales</taxon>
        <taxon>Xylonaceae</taxon>
        <taxon>Xylona</taxon>
    </lineage>
</organism>
<feature type="transmembrane region" description="Helical" evidence="6">
    <location>
        <begin position="449"/>
        <end position="475"/>
    </location>
</feature>
<keyword evidence="8" id="KW-1185">Reference proteome</keyword>
<dbReference type="Gene3D" id="1.20.1740.10">
    <property type="entry name" value="Amino acid/polyamine transporter I"/>
    <property type="match status" value="1"/>
</dbReference>
<protein>
    <submittedName>
        <fullName evidence="7">Choline transport protein</fullName>
    </submittedName>
</protein>
<comment type="subcellular location">
    <subcellularLocation>
        <location evidence="1">Membrane</location>
        <topology evidence="1">Multi-pass membrane protein</topology>
    </subcellularLocation>
</comment>
<proteinExistence type="predicted"/>
<dbReference type="InParanoid" id="A0A164ZS68"/>
<evidence type="ECO:0000256" key="2">
    <source>
        <dbReference type="ARBA" id="ARBA00022448"/>
    </source>
</evidence>
<dbReference type="InterPro" id="IPR004840">
    <property type="entry name" value="Amino_acid_permease_CS"/>
</dbReference>
<feature type="transmembrane region" description="Helical" evidence="6">
    <location>
        <begin position="82"/>
        <end position="112"/>
    </location>
</feature>
<keyword evidence="2" id="KW-0813">Transport</keyword>
<keyword evidence="4 6" id="KW-1133">Transmembrane helix</keyword>
<evidence type="ECO:0000256" key="1">
    <source>
        <dbReference type="ARBA" id="ARBA00004141"/>
    </source>
</evidence>
<feature type="transmembrane region" description="Helical" evidence="6">
    <location>
        <begin position="199"/>
        <end position="219"/>
    </location>
</feature>
<dbReference type="Pfam" id="PF13520">
    <property type="entry name" value="AA_permease_2"/>
    <property type="match status" value="1"/>
</dbReference>
<feature type="transmembrane region" description="Helical" evidence="6">
    <location>
        <begin position="481"/>
        <end position="502"/>
    </location>
</feature>
<dbReference type="RefSeq" id="XP_018185000.1">
    <property type="nucleotide sequence ID" value="XM_018331344.1"/>
</dbReference>